<evidence type="ECO:0000259" key="16">
    <source>
        <dbReference type="Pfam" id="PF07715"/>
    </source>
</evidence>
<keyword evidence="10 11" id="KW-0998">Cell outer membrane</keyword>
<keyword evidence="4 11" id="KW-0812">Transmembrane</keyword>
<dbReference type="AlphaFoldDB" id="A0A1E5BHA2"/>
<comment type="caution">
    <text evidence="17">The sequence shown here is derived from an EMBL/GenBank/DDBJ whole genome shotgun (WGS) entry which is preliminary data.</text>
</comment>
<evidence type="ECO:0000256" key="14">
    <source>
        <dbReference type="PROSITE-ProRule" id="PRU10144"/>
    </source>
</evidence>
<feature type="signal peptide" evidence="11">
    <location>
        <begin position="1"/>
        <end position="22"/>
    </location>
</feature>
<evidence type="ECO:0000313" key="17">
    <source>
        <dbReference type="EMBL" id="OEE36237.1"/>
    </source>
</evidence>
<evidence type="ECO:0000256" key="13">
    <source>
        <dbReference type="PROSITE-ProRule" id="PRU10143"/>
    </source>
</evidence>
<evidence type="ECO:0000256" key="7">
    <source>
        <dbReference type="ARBA" id="ARBA00023077"/>
    </source>
</evidence>
<feature type="domain" description="TonB-dependent receptor-like beta-barrel" evidence="15">
    <location>
        <begin position="259"/>
        <end position="579"/>
    </location>
</feature>
<comment type="subcellular location">
    <subcellularLocation>
        <location evidence="1 11 12">Cell outer membrane</location>
        <topology evidence="1 11 12">Multi-pass membrane protein</topology>
    </subcellularLocation>
</comment>
<dbReference type="InterPro" id="IPR010917">
    <property type="entry name" value="TonB_rcpt_CS"/>
</dbReference>
<keyword evidence="3 11" id="KW-1134">Transmembrane beta strand</keyword>
<keyword evidence="2 11" id="KW-0813">Transport</keyword>
<accession>A0A1E5BHA2</accession>
<evidence type="ECO:0000256" key="4">
    <source>
        <dbReference type="ARBA" id="ARBA00022692"/>
    </source>
</evidence>
<proteinExistence type="inferred from homology"/>
<dbReference type="GO" id="GO:0009279">
    <property type="term" value="C:cell outer membrane"/>
    <property type="evidence" value="ECO:0007669"/>
    <property type="project" value="UniProtKB-SubCell"/>
</dbReference>
<evidence type="ECO:0000256" key="6">
    <source>
        <dbReference type="ARBA" id="ARBA00023065"/>
    </source>
</evidence>
<feature type="chain" id="PRO_5009355128" description="Vitamin B12 transporter BtuB" evidence="11">
    <location>
        <begin position="23"/>
        <end position="605"/>
    </location>
</feature>
<dbReference type="GO" id="GO:0006811">
    <property type="term" value="P:monoatomic ion transport"/>
    <property type="evidence" value="ECO:0007669"/>
    <property type="project" value="UniProtKB-KW"/>
</dbReference>
<protein>
    <recommendedName>
        <fullName evidence="11">Vitamin B12 transporter BtuB</fullName>
    </recommendedName>
    <alternativeName>
        <fullName evidence="11">Cobalamin receptor</fullName>
    </alternativeName>
    <alternativeName>
        <fullName evidence="11">Outer membrane cobalamin translocator</fullName>
    </alternativeName>
</protein>
<keyword evidence="8 11" id="KW-0626">Porin</keyword>
<dbReference type="OrthoDB" id="9764669at2"/>
<gene>
    <name evidence="11" type="primary">btuB</name>
    <name evidence="17" type="ORF">A1QO_05050</name>
</gene>
<evidence type="ECO:0000256" key="1">
    <source>
        <dbReference type="ARBA" id="ARBA00004571"/>
    </source>
</evidence>
<feature type="domain" description="TonB-dependent receptor plug" evidence="16">
    <location>
        <begin position="41"/>
        <end position="146"/>
    </location>
</feature>
<dbReference type="InterPro" id="IPR037066">
    <property type="entry name" value="Plug_dom_sf"/>
</dbReference>
<evidence type="ECO:0000256" key="10">
    <source>
        <dbReference type="ARBA" id="ARBA00023237"/>
    </source>
</evidence>
<dbReference type="SUPFAM" id="SSF56935">
    <property type="entry name" value="Porins"/>
    <property type="match status" value="1"/>
</dbReference>
<evidence type="ECO:0000259" key="15">
    <source>
        <dbReference type="Pfam" id="PF00593"/>
    </source>
</evidence>
<dbReference type="GO" id="GO:0015420">
    <property type="term" value="F:ABC-type vitamin B12 transporter activity"/>
    <property type="evidence" value="ECO:0007669"/>
    <property type="project" value="InterPro"/>
</dbReference>
<dbReference type="PROSITE" id="PS01156">
    <property type="entry name" value="TONB_DEPENDENT_REC_2"/>
    <property type="match status" value="1"/>
</dbReference>
<dbReference type="eggNOG" id="COG4206">
    <property type="taxonomic scope" value="Bacteria"/>
</dbReference>
<organism evidence="17 18">
    <name type="scientific">Vibrio genomosp. F10 str. ZF-129</name>
    <dbReference type="NCBI Taxonomy" id="1187848"/>
    <lineage>
        <taxon>Bacteria</taxon>
        <taxon>Pseudomonadati</taxon>
        <taxon>Pseudomonadota</taxon>
        <taxon>Gammaproteobacteria</taxon>
        <taxon>Vibrionales</taxon>
        <taxon>Vibrionaceae</taxon>
        <taxon>Vibrio</taxon>
    </lineage>
</organism>
<dbReference type="GO" id="GO:0046930">
    <property type="term" value="C:pore complex"/>
    <property type="evidence" value="ECO:0007669"/>
    <property type="project" value="UniProtKB-KW"/>
</dbReference>
<name>A0A1E5BHA2_9VIBR</name>
<dbReference type="PANTHER" id="PTHR30069:SF53">
    <property type="entry name" value="COLICIN I RECEPTOR-RELATED"/>
    <property type="match status" value="1"/>
</dbReference>
<keyword evidence="9 11" id="KW-0472">Membrane</keyword>
<comment type="function">
    <text evidence="11">Involved in the active translocation of vitamin B12 (cyanocobalamin) across the outer membrane to the periplasmic space. It derives its energy for transport by interacting with the trans-periplasmic membrane protein TonB.</text>
</comment>
<sequence length="605" mass="66632" precursor="true">MNKSILAIAVASLTTHASLSYAEQQVDETMVVTANRFEQPLSDVIASTTVISKQEIEVTQAKSLVDVLKRVPGIEVSQNGGRGHNASVFMRGYNSDQVLFLIDGIRIDSAAGGISFNHIPVGIIERVEVIRGSGGALYGSDAIAGVINVITASGDTSESTTVSVGAGSDAQKEANFATTRTFAHGGTLKLAGGFEETDGYDIKDPATDLNYGYESQNLFAAYSQDINEQLTGTASVRWYDSLAEYDSFGKKYGYTENLSITGELAYVGNSLNSILRANQQSIESLDYSQADGKDNASSKKTIDLTNLQFLNQYDISENVSIGAGADWRREKLNDDALSYGSPDKLAGESRDTTGAYASTDMNFGDLHLAGSVRNDKHDTYDNHTTWSIGARYHLTSAHSVRATAGTSFKAPSYSDLTTNPDLKPEEANNREIGYTGDFDIFSLDVTAYDNEVDNLIIWYQGSPWWYPQNVDAELQGLEITGRFQTWIVNHTVTAEFKDHKDSKGNKLAKRADQNYKWLMDASYQDFDVNLIYTYTGDRLGNPNETYSPENILPSVSLWDVSLGYWISSELVIRGRIDNLTNEKYQTSLGYNAPERRYFANLTYQF</sequence>
<dbReference type="CDD" id="cd01347">
    <property type="entry name" value="ligand_gated_channel"/>
    <property type="match status" value="1"/>
</dbReference>
<evidence type="ECO:0000256" key="2">
    <source>
        <dbReference type="ARBA" id="ARBA00022448"/>
    </source>
</evidence>
<evidence type="ECO:0000256" key="9">
    <source>
        <dbReference type="ARBA" id="ARBA00023136"/>
    </source>
</evidence>
<dbReference type="Gene3D" id="2.40.170.20">
    <property type="entry name" value="TonB-dependent receptor, beta-barrel domain"/>
    <property type="match status" value="1"/>
</dbReference>
<evidence type="ECO:0000256" key="11">
    <source>
        <dbReference type="HAMAP-Rule" id="MF_01531"/>
    </source>
</evidence>
<dbReference type="HAMAP" id="MF_01531">
    <property type="entry name" value="BtuB"/>
    <property type="match status" value="1"/>
</dbReference>
<dbReference type="Gene3D" id="2.170.130.10">
    <property type="entry name" value="TonB-dependent receptor, plug domain"/>
    <property type="match status" value="1"/>
</dbReference>
<dbReference type="InterPro" id="IPR039426">
    <property type="entry name" value="TonB-dep_rcpt-like"/>
</dbReference>
<evidence type="ECO:0000256" key="3">
    <source>
        <dbReference type="ARBA" id="ARBA00022452"/>
    </source>
</evidence>
<evidence type="ECO:0000256" key="5">
    <source>
        <dbReference type="ARBA" id="ARBA00022729"/>
    </source>
</evidence>
<keyword evidence="6 11" id="KW-0406">Ion transport</keyword>
<dbReference type="InterPro" id="IPR000531">
    <property type="entry name" value="Beta-barrel_TonB"/>
</dbReference>
<feature type="short sequence motif" description="TonB box" evidence="11">
    <location>
        <begin position="28"/>
        <end position="35"/>
    </location>
</feature>
<dbReference type="Pfam" id="PF07715">
    <property type="entry name" value="Plug"/>
    <property type="match status" value="1"/>
</dbReference>
<dbReference type="InterPro" id="IPR010916">
    <property type="entry name" value="TonB_box_CS"/>
</dbReference>
<dbReference type="STRING" id="1187848.A1QO_05050"/>
<feature type="short sequence motif" description="TonB C-terminal box" evidence="11 14">
    <location>
        <begin position="588"/>
        <end position="605"/>
    </location>
</feature>
<dbReference type="PANTHER" id="PTHR30069">
    <property type="entry name" value="TONB-DEPENDENT OUTER MEMBRANE RECEPTOR"/>
    <property type="match status" value="1"/>
</dbReference>
<reference evidence="17 18" key="1">
    <citation type="journal article" date="2012" name="Science">
        <title>Ecological populations of bacteria act as socially cohesive units of antibiotic production and resistance.</title>
        <authorList>
            <person name="Cordero O.X."/>
            <person name="Wildschutte H."/>
            <person name="Kirkup B."/>
            <person name="Proehl S."/>
            <person name="Ngo L."/>
            <person name="Hussain F."/>
            <person name="Le Roux F."/>
            <person name="Mincer T."/>
            <person name="Polz M.F."/>
        </authorList>
    </citation>
    <scope>NUCLEOTIDE SEQUENCE [LARGE SCALE GENOMIC DNA]</scope>
    <source>
        <strain evidence="17 18">ZF-129</strain>
    </source>
</reference>
<keyword evidence="5 11" id="KW-0732">Signal</keyword>
<dbReference type="Pfam" id="PF00593">
    <property type="entry name" value="TonB_dep_Rec_b-barrel"/>
    <property type="match status" value="1"/>
</dbReference>
<evidence type="ECO:0000256" key="12">
    <source>
        <dbReference type="PROSITE-ProRule" id="PRU01360"/>
    </source>
</evidence>
<dbReference type="RefSeq" id="WP_017036878.1">
    <property type="nucleotide sequence ID" value="NZ_AJYQ02000051.1"/>
</dbReference>
<comment type="similarity">
    <text evidence="11">Belongs to the TonB-dependent receptor family. BtuB (TC 1.B.14.3.1) subfamily.</text>
</comment>
<dbReference type="EMBL" id="AJYQ02000051">
    <property type="protein sequence ID" value="OEE36237.1"/>
    <property type="molecule type" value="Genomic_DNA"/>
</dbReference>
<dbReference type="PROSITE" id="PS00430">
    <property type="entry name" value="TONB_DEPENDENT_REC_1"/>
    <property type="match status" value="1"/>
</dbReference>
<dbReference type="InterPro" id="IPR010101">
    <property type="entry name" value="B12_transptr_BtuB"/>
</dbReference>
<keyword evidence="7 11" id="KW-0798">TonB box</keyword>
<evidence type="ECO:0000256" key="8">
    <source>
        <dbReference type="ARBA" id="ARBA00023114"/>
    </source>
</evidence>
<feature type="short sequence motif" description="TonB box" evidence="13">
    <location>
        <begin position="29"/>
        <end position="35"/>
    </location>
</feature>
<dbReference type="InterPro" id="IPR012910">
    <property type="entry name" value="Plug_dom"/>
</dbReference>
<evidence type="ECO:0000313" key="18">
    <source>
        <dbReference type="Proteomes" id="UP000094741"/>
    </source>
</evidence>
<dbReference type="Proteomes" id="UP000094741">
    <property type="component" value="Unassembled WGS sequence"/>
</dbReference>
<dbReference type="PROSITE" id="PS52016">
    <property type="entry name" value="TONB_DEPENDENT_REC_3"/>
    <property type="match status" value="1"/>
</dbReference>
<dbReference type="GO" id="GO:0015288">
    <property type="term" value="F:porin activity"/>
    <property type="evidence" value="ECO:0007669"/>
    <property type="project" value="UniProtKB-KW"/>
</dbReference>
<dbReference type="InterPro" id="IPR036942">
    <property type="entry name" value="Beta-barrel_TonB_sf"/>
</dbReference>